<evidence type="ECO:0000313" key="6">
    <source>
        <dbReference type="Proteomes" id="UP000654075"/>
    </source>
</evidence>
<sequence>MLASLLSRQVYFSLPLRWEGAVFSALRRSFVSAPLSSSPAGGSSSLGVSFTQKLRPPPGREPRSFASASFRGPVQDHIEERLLKSVLAPLHLEVANESHGRASDESHFHVFVVSEAFEGLRPIARHRLVSQLFVGEDGNLKFHSLRITAKTPAMWEKDQSAPVAPKCSGKGDGRAPTDVTSL</sequence>
<keyword evidence="6" id="KW-1185">Reference proteome</keyword>
<accession>A0A813H139</accession>
<name>A0A813H139_POLGL</name>
<evidence type="ECO:0000256" key="3">
    <source>
        <dbReference type="SAM" id="MobiDB-lite"/>
    </source>
</evidence>
<dbReference type="PANTHER" id="PTHR46229:SF2">
    <property type="entry name" value="BOLA-LIKE PROTEIN 1"/>
    <property type="match status" value="1"/>
</dbReference>
<evidence type="ECO:0000256" key="1">
    <source>
        <dbReference type="ARBA" id="ARBA00005578"/>
    </source>
</evidence>
<dbReference type="InterPro" id="IPR002634">
    <property type="entry name" value="BolA"/>
</dbReference>
<comment type="similarity">
    <text evidence="1 2">Belongs to the BolA/IbaG family.</text>
</comment>
<dbReference type="AlphaFoldDB" id="A0A813H139"/>
<dbReference type="Proteomes" id="UP000626109">
    <property type="component" value="Unassembled WGS sequence"/>
</dbReference>
<reference evidence="4" key="1">
    <citation type="submission" date="2021-02" db="EMBL/GenBank/DDBJ databases">
        <authorList>
            <person name="Dougan E. K."/>
            <person name="Rhodes N."/>
            <person name="Thang M."/>
            <person name="Chan C."/>
        </authorList>
    </citation>
    <scope>NUCLEOTIDE SEQUENCE</scope>
</reference>
<gene>
    <name evidence="4" type="ORF">PGLA1383_LOCUS47467</name>
    <name evidence="5" type="ORF">PGLA2088_LOCUS21396</name>
</gene>
<dbReference type="Pfam" id="PF01722">
    <property type="entry name" value="BolA"/>
    <property type="match status" value="1"/>
</dbReference>
<dbReference type="InterPro" id="IPR050961">
    <property type="entry name" value="BolA/IbaG_stress_morph_reg"/>
</dbReference>
<evidence type="ECO:0000313" key="4">
    <source>
        <dbReference type="EMBL" id="CAE8631355.1"/>
    </source>
</evidence>
<dbReference type="EMBL" id="CAJNNW010025768">
    <property type="protein sequence ID" value="CAE8679510.1"/>
    <property type="molecule type" value="Genomic_DNA"/>
</dbReference>
<protein>
    <recommendedName>
        <fullName evidence="7">BolA family protein</fullName>
    </recommendedName>
</protein>
<dbReference type="Gene3D" id="3.10.20.90">
    <property type="entry name" value="Phosphatidylinositol 3-kinase Catalytic Subunit, Chain A, domain 1"/>
    <property type="match status" value="1"/>
</dbReference>
<feature type="region of interest" description="Disordered" evidence="3">
    <location>
        <begin position="156"/>
        <end position="182"/>
    </location>
</feature>
<comment type="caution">
    <text evidence="4">The sequence shown here is derived from an EMBL/GenBank/DDBJ whole genome shotgun (WGS) entry which is preliminary data.</text>
</comment>
<dbReference type="InterPro" id="IPR036065">
    <property type="entry name" value="BolA-like_sf"/>
</dbReference>
<organism evidence="4 6">
    <name type="scientific">Polarella glacialis</name>
    <name type="common">Dinoflagellate</name>
    <dbReference type="NCBI Taxonomy" id="89957"/>
    <lineage>
        <taxon>Eukaryota</taxon>
        <taxon>Sar</taxon>
        <taxon>Alveolata</taxon>
        <taxon>Dinophyceae</taxon>
        <taxon>Suessiales</taxon>
        <taxon>Suessiaceae</taxon>
        <taxon>Polarella</taxon>
    </lineage>
</organism>
<dbReference type="EMBL" id="CAJNNV010030105">
    <property type="protein sequence ID" value="CAE8631355.1"/>
    <property type="molecule type" value="Genomic_DNA"/>
</dbReference>
<feature type="region of interest" description="Disordered" evidence="3">
    <location>
        <begin position="37"/>
        <end position="68"/>
    </location>
</feature>
<dbReference type="Proteomes" id="UP000654075">
    <property type="component" value="Unassembled WGS sequence"/>
</dbReference>
<proteinExistence type="inferred from homology"/>
<dbReference type="SUPFAM" id="SSF82657">
    <property type="entry name" value="BolA-like"/>
    <property type="match status" value="1"/>
</dbReference>
<dbReference type="OrthoDB" id="4983at2759"/>
<dbReference type="PANTHER" id="PTHR46229">
    <property type="entry name" value="BOLA TRANSCRIPTION REGULATOR"/>
    <property type="match status" value="1"/>
</dbReference>
<evidence type="ECO:0000313" key="5">
    <source>
        <dbReference type="EMBL" id="CAE8679510.1"/>
    </source>
</evidence>
<feature type="compositionally biased region" description="Low complexity" evidence="3">
    <location>
        <begin position="37"/>
        <end position="49"/>
    </location>
</feature>
<evidence type="ECO:0008006" key="7">
    <source>
        <dbReference type="Google" id="ProtNLM"/>
    </source>
</evidence>
<evidence type="ECO:0000256" key="2">
    <source>
        <dbReference type="RuleBase" id="RU003860"/>
    </source>
</evidence>